<proteinExistence type="predicted"/>
<sequence length="134" mass="15136">MDSELFDLIQWSDDPFEVTAKNPTELCLRFESLTVSSLPGAGIEGPVKLEGVDIRFSNPKNERFMLWRDSEQQWSEVDGDEGLISNTVREAFQKFSRTQHGLYSIKGPNPEGIGAWSFASDMLNIGWSHQIRIG</sequence>
<reference evidence="1 2" key="1">
    <citation type="submission" date="2019-05" db="EMBL/GenBank/DDBJ databases">
        <title>Verrucobacter flavum gen. nov., sp. nov. a new member of the family Verrucomicrobiaceae.</title>
        <authorList>
            <person name="Szuroczki S."/>
            <person name="Abbaszade G."/>
            <person name="Szabo A."/>
            <person name="Felfoldi T."/>
            <person name="Schumann P."/>
            <person name="Boka K."/>
            <person name="Keki Z."/>
            <person name="Toumi M."/>
            <person name="Toth E."/>
        </authorList>
    </citation>
    <scope>NUCLEOTIDE SEQUENCE [LARGE SCALE GENOMIC DNA]</scope>
    <source>
        <strain evidence="1 2">MG-N-17</strain>
    </source>
</reference>
<accession>A0A5R8KJZ2</accession>
<evidence type="ECO:0000313" key="1">
    <source>
        <dbReference type="EMBL" id="TLD72561.1"/>
    </source>
</evidence>
<dbReference type="EMBL" id="VAUV01000001">
    <property type="protein sequence ID" value="TLD72561.1"/>
    <property type="molecule type" value="Genomic_DNA"/>
</dbReference>
<keyword evidence="2" id="KW-1185">Reference proteome</keyword>
<protein>
    <submittedName>
        <fullName evidence="1">Uncharacterized protein</fullName>
    </submittedName>
</protein>
<evidence type="ECO:0000313" key="2">
    <source>
        <dbReference type="Proteomes" id="UP000306196"/>
    </source>
</evidence>
<dbReference type="RefSeq" id="WP_138084185.1">
    <property type="nucleotide sequence ID" value="NZ_VAUV01000001.1"/>
</dbReference>
<organism evidence="1 2">
    <name type="scientific">Phragmitibacter flavus</name>
    <dbReference type="NCBI Taxonomy" id="2576071"/>
    <lineage>
        <taxon>Bacteria</taxon>
        <taxon>Pseudomonadati</taxon>
        <taxon>Verrucomicrobiota</taxon>
        <taxon>Verrucomicrobiia</taxon>
        <taxon>Verrucomicrobiales</taxon>
        <taxon>Verrucomicrobiaceae</taxon>
        <taxon>Phragmitibacter</taxon>
    </lineage>
</organism>
<dbReference type="Proteomes" id="UP000306196">
    <property type="component" value="Unassembled WGS sequence"/>
</dbReference>
<name>A0A5R8KJZ2_9BACT</name>
<dbReference type="AlphaFoldDB" id="A0A5R8KJZ2"/>
<gene>
    <name evidence="1" type="ORF">FEM03_00350</name>
</gene>
<comment type="caution">
    <text evidence="1">The sequence shown here is derived from an EMBL/GenBank/DDBJ whole genome shotgun (WGS) entry which is preliminary data.</text>
</comment>